<dbReference type="Pfam" id="PF01475">
    <property type="entry name" value="FUR"/>
    <property type="match status" value="1"/>
</dbReference>
<dbReference type="EMBL" id="FPHP01000044">
    <property type="protein sequence ID" value="SFV75571.1"/>
    <property type="molecule type" value="Genomic_DNA"/>
</dbReference>
<name>A0A1W1D4L2_9ZZZZ</name>
<evidence type="ECO:0000256" key="3">
    <source>
        <dbReference type="ARBA" id="ARBA00022833"/>
    </source>
</evidence>
<dbReference type="InterPro" id="IPR036390">
    <property type="entry name" value="WH_DNA-bd_sf"/>
</dbReference>
<dbReference type="InterPro" id="IPR002481">
    <property type="entry name" value="FUR"/>
</dbReference>
<accession>A0A1W1D4L2</accession>
<dbReference type="CDD" id="cd07153">
    <property type="entry name" value="Fur_like"/>
    <property type="match status" value="1"/>
</dbReference>
<dbReference type="PANTHER" id="PTHR33202">
    <property type="entry name" value="ZINC UPTAKE REGULATION PROTEIN"/>
    <property type="match status" value="1"/>
</dbReference>
<gene>
    <name evidence="7" type="ORF">MNB_SM-3-985</name>
</gene>
<proteinExistence type="inferred from homology"/>
<dbReference type="InterPro" id="IPR036388">
    <property type="entry name" value="WH-like_DNA-bd_sf"/>
</dbReference>
<dbReference type="GO" id="GO:1900376">
    <property type="term" value="P:regulation of secondary metabolite biosynthetic process"/>
    <property type="evidence" value="ECO:0007669"/>
    <property type="project" value="TreeGrafter"/>
</dbReference>
<sequence>MNFIQLLQEHKLKATPQRISIVEALYAKGHMNIDDIYSDLHTKFPSISLATIYKNINTMLQIGFLNEVKIPNTKNVYELAKQEHSHVVCEKCGKIVDLSLDTSKLLQEASSKTHYELDKSSIVLEGLCQECQQN</sequence>
<keyword evidence="5" id="KW-0238">DNA-binding</keyword>
<dbReference type="GO" id="GO:0045892">
    <property type="term" value="P:negative regulation of DNA-templated transcription"/>
    <property type="evidence" value="ECO:0007669"/>
    <property type="project" value="TreeGrafter"/>
</dbReference>
<organism evidence="7">
    <name type="scientific">hydrothermal vent metagenome</name>
    <dbReference type="NCBI Taxonomy" id="652676"/>
    <lineage>
        <taxon>unclassified sequences</taxon>
        <taxon>metagenomes</taxon>
        <taxon>ecological metagenomes</taxon>
    </lineage>
</organism>
<keyword evidence="3" id="KW-0862">Zinc</keyword>
<dbReference type="GO" id="GO:0000976">
    <property type="term" value="F:transcription cis-regulatory region binding"/>
    <property type="evidence" value="ECO:0007669"/>
    <property type="project" value="TreeGrafter"/>
</dbReference>
<protein>
    <submittedName>
        <fullName evidence="7">Peroxide stress regulator Ferric uptake regulation protein Fe2+/Zn2+ uptake regulation proteins</fullName>
    </submittedName>
</protein>
<evidence type="ECO:0000256" key="5">
    <source>
        <dbReference type="ARBA" id="ARBA00023125"/>
    </source>
</evidence>
<dbReference type="SUPFAM" id="SSF46785">
    <property type="entry name" value="Winged helix' DNA-binding domain"/>
    <property type="match status" value="1"/>
</dbReference>
<dbReference type="GO" id="GO:0003700">
    <property type="term" value="F:DNA-binding transcription factor activity"/>
    <property type="evidence" value="ECO:0007669"/>
    <property type="project" value="InterPro"/>
</dbReference>
<evidence type="ECO:0000256" key="4">
    <source>
        <dbReference type="ARBA" id="ARBA00023015"/>
    </source>
</evidence>
<dbReference type="PANTHER" id="PTHR33202:SF7">
    <property type="entry name" value="FERRIC UPTAKE REGULATION PROTEIN"/>
    <property type="match status" value="1"/>
</dbReference>
<dbReference type="InterPro" id="IPR043135">
    <property type="entry name" value="Fur_C"/>
</dbReference>
<dbReference type="GO" id="GO:0008270">
    <property type="term" value="F:zinc ion binding"/>
    <property type="evidence" value="ECO:0007669"/>
    <property type="project" value="TreeGrafter"/>
</dbReference>
<keyword evidence="6" id="KW-0804">Transcription</keyword>
<dbReference type="AlphaFoldDB" id="A0A1W1D4L2"/>
<dbReference type="Gene3D" id="1.10.10.10">
    <property type="entry name" value="Winged helix-like DNA-binding domain superfamily/Winged helix DNA-binding domain"/>
    <property type="match status" value="1"/>
</dbReference>
<keyword evidence="4" id="KW-0805">Transcription regulation</keyword>
<evidence type="ECO:0000256" key="6">
    <source>
        <dbReference type="ARBA" id="ARBA00023163"/>
    </source>
</evidence>
<comment type="similarity">
    <text evidence="1">Belongs to the Fur family.</text>
</comment>
<dbReference type="Gene3D" id="3.30.1490.190">
    <property type="match status" value="1"/>
</dbReference>
<reference evidence="7" key="1">
    <citation type="submission" date="2016-10" db="EMBL/GenBank/DDBJ databases">
        <authorList>
            <person name="de Groot N.N."/>
        </authorList>
    </citation>
    <scope>NUCLEOTIDE SEQUENCE</scope>
</reference>
<evidence type="ECO:0000256" key="1">
    <source>
        <dbReference type="ARBA" id="ARBA00007957"/>
    </source>
</evidence>
<evidence type="ECO:0000313" key="7">
    <source>
        <dbReference type="EMBL" id="SFV75571.1"/>
    </source>
</evidence>
<keyword evidence="2" id="KW-0678">Repressor</keyword>
<evidence type="ECO:0000256" key="2">
    <source>
        <dbReference type="ARBA" id="ARBA00022491"/>
    </source>
</evidence>